<dbReference type="GO" id="GO:0005737">
    <property type="term" value="C:cytoplasm"/>
    <property type="evidence" value="ECO:0007669"/>
    <property type="project" value="UniProtKB-SubCell"/>
</dbReference>
<evidence type="ECO:0000256" key="2">
    <source>
        <dbReference type="ARBA" id="ARBA00004496"/>
    </source>
</evidence>
<dbReference type="Gene3D" id="3.40.50.300">
    <property type="entry name" value="P-loop containing nucleotide triphosphate hydrolases"/>
    <property type="match status" value="1"/>
</dbReference>
<name>A0AAD5MZT5_PARTN</name>
<evidence type="ECO:0000256" key="1">
    <source>
        <dbReference type="ARBA" id="ARBA00004123"/>
    </source>
</evidence>
<keyword evidence="6" id="KW-0963">Cytoplasm</keyword>
<accession>A0AAD5MZT5</accession>
<comment type="subcellular location">
    <subcellularLocation>
        <location evidence="2">Cytoplasm</location>
    </subcellularLocation>
    <subcellularLocation>
        <location evidence="1">Nucleus</location>
    </subcellularLocation>
</comment>
<sequence length="130" mass="13978">MNLNDVVRLKGCTLRGRTLETSSGCSALDTLLGGGGVPVSALCIVDELTSRTYSASIARYFVAEGLHAGHDILIVDPVDGDKLWQEIPARIVTEPATSSADNGNDEISPRRRLEYSISICSKAKSELVDW</sequence>
<protein>
    <recommendedName>
        <fullName evidence="5">Elongator complex protein 4</fullName>
    </recommendedName>
</protein>
<dbReference type="InterPro" id="IPR027417">
    <property type="entry name" value="P-loop_NTPase"/>
</dbReference>
<evidence type="ECO:0000313" key="9">
    <source>
        <dbReference type="EMBL" id="KAJ1358132.1"/>
    </source>
</evidence>
<comment type="pathway">
    <text evidence="3">tRNA modification; 5-methoxycarbonylmethyl-2-thiouridine-tRNA biosynthesis.</text>
</comment>
<dbReference type="Pfam" id="PF05625">
    <property type="entry name" value="PAXNEB"/>
    <property type="match status" value="1"/>
</dbReference>
<evidence type="ECO:0000256" key="4">
    <source>
        <dbReference type="ARBA" id="ARBA00007573"/>
    </source>
</evidence>
<dbReference type="InterPro" id="IPR008728">
    <property type="entry name" value="Elongator_complex_protein_4"/>
</dbReference>
<evidence type="ECO:0000313" key="10">
    <source>
        <dbReference type="Proteomes" id="UP001196413"/>
    </source>
</evidence>
<dbReference type="AlphaFoldDB" id="A0AAD5MZT5"/>
<comment type="similarity">
    <text evidence="4">Belongs to the ELP4 family.</text>
</comment>
<keyword evidence="8" id="KW-0539">Nucleus</keyword>
<dbReference type="GO" id="GO:0008023">
    <property type="term" value="C:transcription elongation factor complex"/>
    <property type="evidence" value="ECO:0007669"/>
    <property type="project" value="TreeGrafter"/>
</dbReference>
<dbReference type="PANTHER" id="PTHR12896:SF1">
    <property type="entry name" value="ELONGATOR COMPLEX PROTEIN 4"/>
    <property type="match status" value="1"/>
</dbReference>
<organism evidence="9 10">
    <name type="scientific">Parelaphostrongylus tenuis</name>
    <name type="common">Meningeal worm</name>
    <dbReference type="NCBI Taxonomy" id="148309"/>
    <lineage>
        <taxon>Eukaryota</taxon>
        <taxon>Metazoa</taxon>
        <taxon>Ecdysozoa</taxon>
        <taxon>Nematoda</taxon>
        <taxon>Chromadorea</taxon>
        <taxon>Rhabditida</taxon>
        <taxon>Rhabditina</taxon>
        <taxon>Rhabditomorpha</taxon>
        <taxon>Strongyloidea</taxon>
        <taxon>Metastrongylidae</taxon>
        <taxon>Parelaphostrongylus</taxon>
    </lineage>
</organism>
<reference evidence="9" key="1">
    <citation type="submission" date="2021-06" db="EMBL/GenBank/DDBJ databases">
        <title>Parelaphostrongylus tenuis whole genome reference sequence.</title>
        <authorList>
            <person name="Garwood T.J."/>
            <person name="Larsen P.A."/>
            <person name="Fountain-Jones N.M."/>
            <person name="Garbe J.R."/>
            <person name="Macchietto M.G."/>
            <person name="Kania S.A."/>
            <person name="Gerhold R.W."/>
            <person name="Richards J.E."/>
            <person name="Wolf T.M."/>
        </authorList>
    </citation>
    <scope>NUCLEOTIDE SEQUENCE</scope>
    <source>
        <strain evidence="9">MNPRO001-30</strain>
        <tissue evidence="9">Meninges</tissue>
    </source>
</reference>
<evidence type="ECO:0000256" key="8">
    <source>
        <dbReference type="ARBA" id="ARBA00023242"/>
    </source>
</evidence>
<evidence type="ECO:0000256" key="6">
    <source>
        <dbReference type="ARBA" id="ARBA00022490"/>
    </source>
</evidence>
<dbReference type="PANTHER" id="PTHR12896">
    <property type="entry name" value="PAX6 NEIGHBOR PROTEIN PAXNEB"/>
    <property type="match status" value="1"/>
</dbReference>
<evidence type="ECO:0000256" key="3">
    <source>
        <dbReference type="ARBA" id="ARBA00005043"/>
    </source>
</evidence>
<evidence type="ECO:0000256" key="7">
    <source>
        <dbReference type="ARBA" id="ARBA00022694"/>
    </source>
</evidence>
<comment type="caution">
    <text evidence="9">The sequence shown here is derived from an EMBL/GenBank/DDBJ whole genome shotgun (WGS) entry which is preliminary data.</text>
</comment>
<keyword evidence="10" id="KW-1185">Reference proteome</keyword>
<keyword evidence="7" id="KW-0819">tRNA processing</keyword>
<gene>
    <name evidence="9" type="ORF">KIN20_016446</name>
</gene>
<dbReference type="GO" id="GO:0033588">
    <property type="term" value="C:elongator holoenzyme complex"/>
    <property type="evidence" value="ECO:0007669"/>
    <property type="project" value="InterPro"/>
</dbReference>
<dbReference type="EMBL" id="JAHQIW010003299">
    <property type="protein sequence ID" value="KAJ1358132.1"/>
    <property type="molecule type" value="Genomic_DNA"/>
</dbReference>
<proteinExistence type="inferred from homology"/>
<evidence type="ECO:0000256" key="5">
    <source>
        <dbReference type="ARBA" id="ARBA00020265"/>
    </source>
</evidence>
<dbReference type="GO" id="GO:0002098">
    <property type="term" value="P:tRNA wobble uridine modification"/>
    <property type="evidence" value="ECO:0007669"/>
    <property type="project" value="InterPro"/>
</dbReference>
<dbReference type="Proteomes" id="UP001196413">
    <property type="component" value="Unassembled WGS sequence"/>
</dbReference>